<sequence length="563" mass="63360">MAKIVIAGRSDCPYFARVELLGDRLAKNLKKFKLHKLMIQPDKWDEWLHTTCAERGWEFHSSPIIWRELIDRGGKGVLIGGANEFQEYVKAYYDVESEMTSYEMRMVAAENKKTKDELDEEEKYFKSLSNPVNVCITNAASPVCYHLLHSISTGQVLGPKVELVIHLLVNSEEDLEQVMGTAMEAEDLALSLLRDVKVFTEAEEAFKDCQIIIFLDEIQRQEDMTMRKWYIQYMALFTFYGEIIDKKALRNCKVLVCGNGPINFNATILARSAQKIARQNVVAVASVVENQAKSVIGEKLNVNPAGVVNLLVWGNINAKRHLDVSKCQVHGYDGAITGPSWYSVNAIEMLHDNKWLSSEFPALVSARHLKVSRVMGRSSSLSTANSISTLLKLWFRGSPHGQIFSLAVYSEGWYGVPEGIFFSFPVTMDPKGYWHVVQDVFLTLETKLNIKSSIEDLQYELGIIREDNQTSKDEGTDTSQTSEPESPENNQDEPPAINEIETERTIDSTQSLDEGNSLNEISTVFVENFSTLEVTGDEEKPPEVLETVSEENPADLLTTENTS</sequence>
<evidence type="ECO:0000256" key="4">
    <source>
        <dbReference type="SAM" id="MobiDB-lite"/>
    </source>
</evidence>
<dbReference type="PANTHER" id="PTHR23382">
    <property type="entry name" value="MALATE DEHYDROGENASE"/>
    <property type="match status" value="1"/>
</dbReference>
<dbReference type="InterPro" id="IPR022383">
    <property type="entry name" value="Lactate/malate_DH_C"/>
</dbReference>
<evidence type="ECO:0000256" key="3">
    <source>
        <dbReference type="ARBA" id="ARBA00023002"/>
    </source>
</evidence>
<feature type="compositionally biased region" description="Basic and acidic residues" evidence="4">
    <location>
        <begin position="465"/>
        <end position="475"/>
    </location>
</feature>
<dbReference type="VEuPathDB" id="VectorBase:BGLB009433"/>
<feature type="domain" description="Lactate/malate dehydrogenase C-terminal" evidence="6">
    <location>
        <begin position="290"/>
        <end position="460"/>
    </location>
</feature>
<accession>A0A2C9JX51</accession>
<dbReference type="KEGG" id="bgt:106071519"/>
<dbReference type="FunFam" id="3.40.50.720:FF:000144">
    <property type="entry name" value="Malate dehydrogenase [NADP]"/>
    <property type="match status" value="1"/>
</dbReference>
<feature type="region of interest" description="Disordered" evidence="4">
    <location>
        <begin position="532"/>
        <end position="563"/>
    </location>
</feature>
<dbReference type="SUPFAM" id="SSF56327">
    <property type="entry name" value="LDH C-terminal domain-like"/>
    <property type="match status" value="1"/>
</dbReference>
<dbReference type="Gene3D" id="3.40.50.720">
    <property type="entry name" value="NAD(P)-binding Rossmann-like Domain"/>
    <property type="match status" value="1"/>
</dbReference>
<dbReference type="VEuPathDB" id="VectorBase:BGLAX_048518"/>
<organism evidence="7 8">
    <name type="scientific">Biomphalaria glabrata</name>
    <name type="common">Bloodfluke planorb</name>
    <name type="synonym">Freshwater snail</name>
    <dbReference type="NCBI Taxonomy" id="6526"/>
    <lineage>
        <taxon>Eukaryota</taxon>
        <taxon>Metazoa</taxon>
        <taxon>Spiralia</taxon>
        <taxon>Lophotrochozoa</taxon>
        <taxon>Mollusca</taxon>
        <taxon>Gastropoda</taxon>
        <taxon>Heterobranchia</taxon>
        <taxon>Euthyneura</taxon>
        <taxon>Panpulmonata</taxon>
        <taxon>Hygrophila</taxon>
        <taxon>Lymnaeoidea</taxon>
        <taxon>Planorbidae</taxon>
        <taxon>Biomphalaria</taxon>
    </lineage>
</organism>
<protein>
    <recommendedName>
        <fullName evidence="2">Malate dehydrogenase, cytoplasmic</fullName>
    </recommendedName>
</protein>
<dbReference type="RefSeq" id="XP_013087099.2">
    <property type="nucleotide sequence ID" value="XM_013231645.2"/>
</dbReference>
<dbReference type="GO" id="GO:0006108">
    <property type="term" value="P:malate metabolic process"/>
    <property type="evidence" value="ECO:0007669"/>
    <property type="project" value="InterPro"/>
</dbReference>
<evidence type="ECO:0000256" key="1">
    <source>
        <dbReference type="ARBA" id="ARBA00009613"/>
    </source>
</evidence>
<dbReference type="SUPFAM" id="SSF51735">
    <property type="entry name" value="NAD(P)-binding Rossmann-fold domains"/>
    <property type="match status" value="1"/>
</dbReference>
<feature type="domain" description="Lactate/malate dehydrogenase N-terminal" evidence="5">
    <location>
        <begin position="133"/>
        <end position="280"/>
    </location>
</feature>
<dbReference type="EnsemblMetazoa" id="BGLB009433-RB">
    <property type="protein sequence ID" value="BGLB009433-PB"/>
    <property type="gene ID" value="BGLB009433"/>
</dbReference>
<dbReference type="InterPro" id="IPR001236">
    <property type="entry name" value="Lactate/malate_DH_N"/>
</dbReference>
<evidence type="ECO:0000259" key="6">
    <source>
        <dbReference type="Pfam" id="PF02866"/>
    </source>
</evidence>
<dbReference type="STRING" id="6526.A0A2C9JX51"/>
<comment type="similarity">
    <text evidence="1">Belongs to the LDH/MDH superfamily. MDH type 2 family.</text>
</comment>
<dbReference type="GO" id="GO:0016615">
    <property type="term" value="F:malate dehydrogenase activity"/>
    <property type="evidence" value="ECO:0007669"/>
    <property type="project" value="InterPro"/>
</dbReference>
<reference evidence="7" key="1">
    <citation type="submission" date="2020-05" db="UniProtKB">
        <authorList>
            <consortium name="EnsemblMetazoa"/>
        </authorList>
    </citation>
    <scope>IDENTIFICATION</scope>
    <source>
        <strain evidence="7">BB02</strain>
    </source>
</reference>
<evidence type="ECO:0000256" key="2">
    <source>
        <dbReference type="ARBA" id="ARBA00019899"/>
    </source>
</evidence>
<evidence type="ECO:0000313" key="8">
    <source>
        <dbReference type="Proteomes" id="UP000076420"/>
    </source>
</evidence>
<dbReference type="AlphaFoldDB" id="A0A2C9JX51"/>
<dbReference type="Pfam" id="PF02866">
    <property type="entry name" value="Ldh_1_C"/>
    <property type="match status" value="1"/>
</dbReference>
<dbReference type="Proteomes" id="UP000076420">
    <property type="component" value="Unassembled WGS sequence"/>
</dbReference>
<dbReference type="InterPro" id="IPR036291">
    <property type="entry name" value="NAD(P)-bd_dom_sf"/>
</dbReference>
<gene>
    <name evidence="7" type="primary">106071519</name>
</gene>
<keyword evidence="3" id="KW-0560">Oxidoreductase</keyword>
<evidence type="ECO:0000313" key="7">
    <source>
        <dbReference type="EnsemblMetazoa" id="BGLB009433-PB"/>
    </source>
</evidence>
<feature type="region of interest" description="Disordered" evidence="4">
    <location>
        <begin position="465"/>
        <end position="497"/>
    </location>
</feature>
<dbReference type="GO" id="GO:0016616">
    <property type="term" value="F:oxidoreductase activity, acting on the CH-OH group of donors, NAD or NADP as acceptor"/>
    <property type="evidence" value="ECO:0007669"/>
    <property type="project" value="InterPro"/>
</dbReference>
<dbReference type="InterPro" id="IPR015955">
    <property type="entry name" value="Lactate_DH/Glyco_Ohase_4_C"/>
</dbReference>
<proteinExistence type="inferred from homology"/>
<dbReference type="OrthoDB" id="1510206at2759"/>
<dbReference type="InterPro" id="IPR010945">
    <property type="entry name" value="Malate_DH_type2"/>
</dbReference>
<evidence type="ECO:0000259" key="5">
    <source>
        <dbReference type="Pfam" id="PF00056"/>
    </source>
</evidence>
<feature type="compositionally biased region" description="Polar residues" evidence="4">
    <location>
        <begin position="477"/>
        <end position="489"/>
    </location>
</feature>
<dbReference type="Gene3D" id="3.90.110.10">
    <property type="entry name" value="Lactate dehydrogenase/glycoside hydrolase, family 4, C-terminal"/>
    <property type="match status" value="1"/>
</dbReference>
<name>A0A2C9JX51_BIOGL</name>
<dbReference type="Pfam" id="PF00056">
    <property type="entry name" value="Ldh_1_N"/>
    <property type="match status" value="1"/>
</dbReference>